<feature type="transmembrane region" description="Helical" evidence="1">
    <location>
        <begin position="127"/>
        <end position="149"/>
    </location>
</feature>
<proteinExistence type="predicted"/>
<keyword evidence="1" id="KW-1133">Transmembrane helix</keyword>
<evidence type="ECO:0000313" key="2">
    <source>
        <dbReference type="EMBL" id="CAB4533386.1"/>
    </source>
</evidence>
<accession>A0A6J6B3N3</accession>
<dbReference type="PANTHER" id="PTHR34295:SF1">
    <property type="entry name" value="BIOTIN TRANSPORTER BIOY"/>
    <property type="match status" value="1"/>
</dbReference>
<sequence length="196" mass="19865">MSFLLSARPTIVDRIFSKSLTTDILLVTGGAALTAAAAQVSIPMFPVPMTGQTFAVLLVAATLGLTRSALSMILYVVVGSLGAPIFAGAASGFFGATTGYLIGFIAAAVVVGYLAEKGWDRTPLKVAASFALGSLVIYAFGVSWLSIYLGSVGAANDLVTSLAAGMFPFLIGDALKAALAAALLPSAWAAVKKIKG</sequence>
<feature type="transmembrane region" description="Helical" evidence="1">
    <location>
        <begin position="99"/>
        <end position="115"/>
    </location>
</feature>
<keyword evidence="1" id="KW-0472">Membrane</keyword>
<dbReference type="Gene3D" id="1.10.1760.20">
    <property type="match status" value="1"/>
</dbReference>
<organism evidence="2">
    <name type="scientific">freshwater metagenome</name>
    <dbReference type="NCBI Taxonomy" id="449393"/>
    <lineage>
        <taxon>unclassified sequences</taxon>
        <taxon>metagenomes</taxon>
        <taxon>ecological metagenomes</taxon>
    </lineage>
</organism>
<feature type="transmembrane region" description="Helical" evidence="1">
    <location>
        <begin position="20"/>
        <end position="38"/>
    </location>
</feature>
<gene>
    <name evidence="2" type="ORF">UFOPK1410_00276</name>
    <name evidence="3" type="ORF">UFOPK1855_00047</name>
</gene>
<keyword evidence="1" id="KW-0812">Transmembrane</keyword>
<dbReference type="EMBL" id="CAEZUW010000004">
    <property type="protein sequence ID" value="CAB4604821.1"/>
    <property type="molecule type" value="Genomic_DNA"/>
</dbReference>
<evidence type="ECO:0000256" key="1">
    <source>
        <dbReference type="SAM" id="Phobius"/>
    </source>
</evidence>
<name>A0A6J6B3N3_9ZZZZ</name>
<dbReference type="InterPro" id="IPR003784">
    <property type="entry name" value="BioY"/>
</dbReference>
<protein>
    <submittedName>
        <fullName evidence="2">Unannotated protein</fullName>
    </submittedName>
</protein>
<feature type="transmembrane region" description="Helical" evidence="1">
    <location>
        <begin position="169"/>
        <end position="191"/>
    </location>
</feature>
<dbReference type="PANTHER" id="PTHR34295">
    <property type="entry name" value="BIOTIN TRANSPORTER BIOY"/>
    <property type="match status" value="1"/>
</dbReference>
<evidence type="ECO:0000313" key="3">
    <source>
        <dbReference type="EMBL" id="CAB4604821.1"/>
    </source>
</evidence>
<dbReference type="PIRSF" id="PIRSF016661">
    <property type="entry name" value="BioY"/>
    <property type="match status" value="1"/>
</dbReference>
<dbReference type="GO" id="GO:0005886">
    <property type="term" value="C:plasma membrane"/>
    <property type="evidence" value="ECO:0007669"/>
    <property type="project" value="InterPro"/>
</dbReference>
<dbReference type="AlphaFoldDB" id="A0A6J6B3N3"/>
<dbReference type="GO" id="GO:0015225">
    <property type="term" value="F:biotin transmembrane transporter activity"/>
    <property type="evidence" value="ECO:0007669"/>
    <property type="project" value="InterPro"/>
</dbReference>
<dbReference type="Pfam" id="PF02632">
    <property type="entry name" value="BioY"/>
    <property type="match status" value="1"/>
</dbReference>
<reference evidence="2" key="1">
    <citation type="submission" date="2020-05" db="EMBL/GenBank/DDBJ databases">
        <authorList>
            <person name="Chiriac C."/>
            <person name="Salcher M."/>
            <person name="Ghai R."/>
            <person name="Kavagutti S V."/>
        </authorList>
    </citation>
    <scope>NUCLEOTIDE SEQUENCE</scope>
</reference>
<dbReference type="EMBL" id="CAEZSH010000018">
    <property type="protein sequence ID" value="CAB4533386.1"/>
    <property type="molecule type" value="Genomic_DNA"/>
</dbReference>